<dbReference type="Proteomes" id="UP000199513">
    <property type="component" value="Unassembled WGS sequence"/>
</dbReference>
<evidence type="ECO:0000259" key="2">
    <source>
        <dbReference type="Pfam" id="PF00144"/>
    </source>
</evidence>
<dbReference type="Gene3D" id="3.40.710.10">
    <property type="entry name" value="DD-peptidase/beta-lactamase superfamily"/>
    <property type="match status" value="1"/>
</dbReference>
<dbReference type="RefSeq" id="WP_091549656.1">
    <property type="nucleotide sequence ID" value="NZ_FONY01000114.1"/>
</dbReference>
<dbReference type="InterPro" id="IPR001466">
    <property type="entry name" value="Beta-lactam-related"/>
</dbReference>
<dbReference type="OrthoDB" id="9793489at2"/>
<feature type="domain" description="Beta-lactamase-related" evidence="2">
    <location>
        <begin position="44"/>
        <end position="334"/>
    </location>
</feature>
<dbReference type="PANTHER" id="PTHR46825">
    <property type="entry name" value="D-ALANYL-D-ALANINE-CARBOXYPEPTIDASE/ENDOPEPTIDASE AMPH"/>
    <property type="match status" value="1"/>
</dbReference>
<evidence type="ECO:0000313" key="3">
    <source>
        <dbReference type="EMBL" id="SFF64944.1"/>
    </source>
</evidence>
<proteinExistence type="predicted"/>
<reference evidence="3 4" key="1">
    <citation type="submission" date="2016-10" db="EMBL/GenBank/DDBJ databases">
        <authorList>
            <person name="de Groot N.N."/>
        </authorList>
    </citation>
    <scope>NUCLEOTIDE SEQUENCE [LARGE SCALE GENOMIC DNA]</scope>
    <source>
        <strain>GEY</strain>
        <strain evidence="4">DSM 9560</strain>
    </source>
</reference>
<evidence type="ECO:0000313" key="4">
    <source>
        <dbReference type="Proteomes" id="UP000199513"/>
    </source>
</evidence>
<dbReference type="Pfam" id="PF00144">
    <property type="entry name" value="Beta-lactamase"/>
    <property type="match status" value="1"/>
</dbReference>
<feature type="signal peptide" evidence="1">
    <location>
        <begin position="1"/>
        <end position="20"/>
    </location>
</feature>
<dbReference type="STRING" id="1003.SAMN04488541_11141"/>
<gene>
    <name evidence="3" type="ORF">SAMN04488541_11141</name>
</gene>
<dbReference type="PANTHER" id="PTHR46825:SF7">
    <property type="entry name" value="D-ALANYL-D-ALANINE CARBOXYPEPTIDASE"/>
    <property type="match status" value="1"/>
</dbReference>
<dbReference type="SUPFAM" id="SSF56601">
    <property type="entry name" value="beta-lactamase/transpeptidase-like"/>
    <property type="match status" value="1"/>
</dbReference>
<sequence length="440" mass="48911">MKKAILTTVLLLTLGQIGLAQTNFDKTKLDNYFNALEENNKFMGSVAVSKNGEIIYTKTIGLADVENNKKATENSKYRIGSISKSFTAVLVLKAVEQKKLDLNQTIDKWFPTIINAKKITVKHLLSHRSGIHNFTKDKDYLTWNTQQKTEKELVEIITKGGSDFKPDSKAEYSNSNFVLLTYILEKTFEKSYSDLLQEFIVKPIGLTSTYVFGKINPNNNECKSYTFAGTWKVEPETDFTVPLGAGAITSTPIDLTKFADALFGGKLLSNESLEIMKTIKDGYGIGLFQMPFYKSVGYGHTGGIDGFTSVYSYFPDDKVSYALISNGTNMNNNDISIAVLSAVYNKPYEIPVFTTFNLTSEDLDKYLGVYSSKQIPLKITVSKNGNTLIAQATGQSAFPLEATEKDKFKFDQAGVVLEFNPTDKTMILKQGGGQFTFTKE</sequence>
<name>A0A1I2KD88_9BACT</name>
<dbReference type="EMBL" id="FONY01000114">
    <property type="protein sequence ID" value="SFF64944.1"/>
    <property type="molecule type" value="Genomic_DNA"/>
</dbReference>
<protein>
    <submittedName>
        <fullName evidence="3">CubicO group peptidase, beta-lactamase class C family</fullName>
    </submittedName>
</protein>
<evidence type="ECO:0000256" key="1">
    <source>
        <dbReference type="SAM" id="SignalP"/>
    </source>
</evidence>
<dbReference type="InterPro" id="IPR050491">
    <property type="entry name" value="AmpC-like"/>
</dbReference>
<dbReference type="AlphaFoldDB" id="A0A1I2KD88"/>
<organism evidence="3 4">
    <name type="scientific">Thermoflexibacter ruber</name>
    <dbReference type="NCBI Taxonomy" id="1003"/>
    <lineage>
        <taxon>Bacteria</taxon>
        <taxon>Pseudomonadati</taxon>
        <taxon>Bacteroidota</taxon>
        <taxon>Cytophagia</taxon>
        <taxon>Cytophagales</taxon>
        <taxon>Thermoflexibacteraceae</taxon>
        <taxon>Thermoflexibacter</taxon>
    </lineage>
</organism>
<dbReference type="InterPro" id="IPR012338">
    <property type="entry name" value="Beta-lactam/transpept-like"/>
</dbReference>
<accession>A0A1I2KD88</accession>
<feature type="chain" id="PRO_5011664250" evidence="1">
    <location>
        <begin position="21"/>
        <end position="440"/>
    </location>
</feature>
<keyword evidence="4" id="KW-1185">Reference proteome</keyword>
<keyword evidence="1" id="KW-0732">Signal</keyword>